<gene>
    <name evidence="3" type="ORF">BCR35DRAFT_336084</name>
</gene>
<evidence type="ECO:0000313" key="4">
    <source>
        <dbReference type="Proteomes" id="UP000193467"/>
    </source>
</evidence>
<dbReference type="PANTHER" id="PTHR40124">
    <property type="match status" value="1"/>
</dbReference>
<dbReference type="Gene3D" id="2.60.120.200">
    <property type="match status" value="1"/>
</dbReference>
<dbReference type="PANTHER" id="PTHR40124:SF1">
    <property type="entry name" value="DISAGGREGATASE RELATED REPEAT PROTEIN"/>
    <property type="match status" value="1"/>
</dbReference>
<evidence type="ECO:0000256" key="1">
    <source>
        <dbReference type="SAM" id="Phobius"/>
    </source>
</evidence>
<evidence type="ECO:0000259" key="2">
    <source>
        <dbReference type="Pfam" id="PF21294"/>
    </source>
</evidence>
<accession>A0A1Y2CQR5</accession>
<name>A0A1Y2CQR5_9BASI</name>
<keyword evidence="1" id="KW-1133">Transmembrane helix</keyword>
<protein>
    <recommendedName>
        <fullName evidence="2">Polysaccharide lyase 14 domain-containing protein</fullName>
    </recommendedName>
</protein>
<reference evidence="3 4" key="1">
    <citation type="submission" date="2016-07" db="EMBL/GenBank/DDBJ databases">
        <title>Pervasive Adenine N6-methylation of Active Genes in Fungi.</title>
        <authorList>
            <consortium name="DOE Joint Genome Institute"/>
            <person name="Mondo S.J."/>
            <person name="Dannebaum R.O."/>
            <person name="Kuo R.C."/>
            <person name="Labutti K."/>
            <person name="Haridas S."/>
            <person name="Kuo A."/>
            <person name="Salamov A."/>
            <person name="Ahrendt S.R."/>
            <person name="Lipzen A."/>
            <person name="Sullivan W."/>
            <person name="Andreopoulos W.B."/>
            <person name="Clum A."/>
            <person name="Lindquist E."/>
            <person name="Daum C."/>
            <person name="Ramamoorthy G.K."/>
            <person name="Gryganskyi A."/>
            <person name="Culley D."/>
            <person name="Magnuson J.K."/>
            <person name="James T.Y."/>
            <person name="O'Malley M.A."/>
            <person name="Stajich J.E."/>
            <person name="Spatafora J.W."/>
            <person name="Visel A."/>
            <person name="Grigoriev I.V."/>
        </authorList>
    </citation>
    <scope>NUCLEOTIDE SEQUENCE [LARGE SCALE GENOMIC DNA]</scope>
    <source>
        <strain evidence="3 4">62-1032</strain>
    </source>
</reference>
<proteinExistence type="predicted"/>
<dbReference type="InParanoid" id="A0A1Y2CQR5"/>
<feature type="transmembrane region" description="Helical" evidence="1">
    <location>
        <begin position="53"/>
        <end position="74"/>
    </location>
</feature>
<dbReference type="Pfam" id="PF21294">
    <property type="entry name" value="Polysacc_lyase_14"/>
    <property type="match status" value="1"/>
</dbReference>
<comment type="caution">
    <text evidence="3">The sequence shown here is derived from an EMBL/GenBank/DDBJ whole genome shotgun (WGS) entry which is preliminary data.</text>
</comment>
<dbReference type="Proteomes" id="UP000193467">
    <property type="component" value="Unassembled WGS sequence"/>
</dbReference>
<keyword evidence="4" id="KW-1185">Reference proteome</keyword>
<dbReference type="OrthoDB" id="2395160at2759"/>
<dbReference type="EMBL" id="MCGR01000112">
    <property type="protein sequence ID" value="ORY49286.1"/>
    <property type="molecule type" value="Genomic_DNA"/>
</dbReference>
<organism evidence="3 4">
    <name type="scientific">Leucosporidium creatinivorum</name>
    <dbReference type="NCBI Taxonomy" id="106004"/>
    <lineage>
        <taxon>Eukaryota</taxon>
        <taxon>Fungi</taxon>
        <taxon>Dikarya</taxon>
        <taxon>Basidiomycota</taxon>
        <taxon>Pucciniomycotina</taxon>
        <taxon>Microbotryomycetes</taxon>
        <taxon>Leucosporidiales</taxon>
        <taxon>Leucosporidium</taxon>
    </lineage>
</organism>
<evidence type="ECO:0000313" key="3">
    <source>
        <dbReference type="EMBL" id="ORY49286.1"/>
    </source>
</evidence>
<dbReference type="AlphaFoldDB" id="A0A1Y2CQR5"/>
<keyword evidence="1" id="KW-0812">Transmembrane</keyword>
<sequence length="423" mass="43882">MRTRRKDWRVEEDIIIAVLGGGRVPRSAEEGDGESIGNIDNGGIPSSGMSTTLLWSIVAVLVVLGALVVMILVINKTSSSSASLVLSTSISGTRTVIVTHTNSESGSGSGSKASGGATATAAASGAASSLAALSSMTAASISTLPMPTAAISDPNKTVDYIQSDWNWLGGGSQYLTFVEEPLDGSDIVLAIEYPKGSYSGSDSVGGGVGAMHLDIYGDTAPSRSIISYDLAFSEDFNFMAGGKLPGAFGGYRADHCTGGRMTTACFSLRLMWRTDGAGEVYGYIPTAPSQCEDKNFLCHGGNAISIERGSFNFTAGVWQTVTEVAVLNSDPKEDGTVANGELSLYLNDALAFSLTDVVFRTNASVFFSSFLISSFFGGSTANYESQGGFSYFKNFQFFSGSDPSDASGDTIAAAVNTTSGDDS</sequence>
<keyword evidence="1" id="KW-0472">Membrane</keyword>
<feature type="domain" description="Polysaccharide lyase 14" evidence="2">
    <location>
        <begin position="185"/>
        <end position="395"/>
    </location>
</feature>
<dbReference type="InterPro" id="IPR048958">
    <property type="entry name" value="Polysacc_lyase_14"/>
</dbReference>